<reference evidence="1 2" key="1">
    <citation type="submission" date="2016-12" db="EMBL/GenBank/DDBJ databases">
        <title>Marinobacter lutaoensis whole genome sequencing.</title>
        <authorList>
            <person name="Verma A."/>
            <person name="Krishnamurthi S."/>
        </authorList>
    </citation>
    <scope>NUCLEOTIDE SEQUENCE [LARGE SCALE GENOMIC DNA]</scope>
    <source>
        <strain evidence="1 2">T5054</strain>
    </source>
</reference>
<dbReference type="InterPro" id="IPR032787">
    <property type="entry name" value="Prok-E2_D"/>
</dbReference>
<dbReference type="EMBL" id="MSCW01000009">
    <property type="protein sequence ID" value="ONF42524.1"/>
    <property type="molecule type" value="Genomic_DNA"/>
</dbReference>
<comment type="caution">
    <text evidence="1">The sequence shown here is derived from an EMBL/GenBank/DDBJ whole genome shotgun (WGS) entry which is preliminary data.</text>
</comment>
<dbReference type="NCBIfam" id="TIGR03737">
    <property type="entry name" value="PRTRC_B"/>
    <property type="match status" value="1"/>
</dbReference>
<protein>
    <recommendedName>
        <fullName evidence="3">PRTRC system protein B</fullName>
    </recommendedName>
</protein>
<dbReference type="OrthoDB" id="6370391at2"/>
<name>A0A1V2DPG4_9GAMM</name>
<proteinExistence type="predicted"/>
<dbReference type="Pfam" id="PF14460">
    <property type="entry name" value="Prok-E2_D"/>
    <property type="match status" value="1"/>
</dbReference>
<sequence>MYQSTAKVQSIALLIHQVEQSATNEPAIAIMAHDVFHQENGQSILGAGRPFGHTEKKHMLDILSQDTSPEMEFLEARCLAQGKETLMWYRPRQRTQVDVLGKDYNVPLPSLVFLLHQKELFVAAYAGDKRPTKDTRLLKAGLPNVGGIDGLWCSGGNSLPSHPRQSHIEEVERVFFLSPFTHFNGADAEFDLPGAEDSTTKEYMLSYFDLLASKRTFPVSKLARLEGQSTHFRRNFDERGVTLKSWFDAITGH</sequence>
<dbReference type="InterPro" id="IPR022280">
    <property type="entry name" value="PRTRC_protein-B"/>
</dbReference>
<organism evidence="1 2">
    <name type="scientific">Marinobacter lutaoensis</name>
    <dbReference type="NCBI Taxonomy" id="135739"/>
    <lineage>
        <taxon>Bacteria</taxon>
        <taxon>Pseudomonadati</taxon>
        <taxon>Pseudomonadota</taxon>
        <taxon>Gammaproteobacteria</taxon>
        <taxon>Pseudomonadales</taxon>
        <taxon>Marinobacteraceae</taxon>
        <taxon>Marinobacter</taxon>
    </lineage>
</organism>
<dbReference type="Proteomes" id="UP000189339">
    <property type="component" value="Unassembled WGS sequence"/>
</dbReference>
<evidence type="ECO:0000313" key="2">
    <source>
        <dbReference type="Proteomes" id="UP000189339"/>
    </source>
</evidence>
<dbReference type="STRING" id="135739.BTO32_15035"/>
<accession>A0A1V2DPG4</accession>
<keyword evidence="2" id="KW-1185">Reference proteome</keyword>
<gene>
    <name evidence="1" type="ORF">BTO32_15035</name>
</gene>
<dbReference type="RefSeq" id="WP_076725469.1">
    <property type="nucleotide sequence ID" value="NZ_MSCW01000009.1"/>
</dbReference>
<evidence type="ECO:0000313" key="1">
    <source>
        <dbReference type="EMBL" id="ONF42524.1"/>
    </source>
</evidence>
<evidence type="ECO:0008006" key="3">
    <source>
        <dbReference type="Google" id="ProtNLM"/>
    </source>
</evidence>
<dbReference type="AlphaFoldDB" id="A0A1V2DPG4"/>